<dbReference type="InterPro" id="IPR045214">
    <property type="entry name" value="Surf1/Surf4"/>
</dbReference>
<gene>
    <name evidence="8" type="ORF">E6C64_01815</name>
</gene>
<dbReference type="PROSITE" id="PS51257">
    <property type="entry name" value="PROKAR_LIPOPROTEIN"/>
    <property type="match status" value="1"/>
</dbReference>
<feature type="compositionally biased region" description="Basic and acidic residues" evidence="7">
    <location>
        <begin position="245"/>
        <end position="255"/>
    </location>
</feature>
<reference evidence="8 9" key="1">
    <citation type="submission" date="2019-04" db="EMBL/GenBank/DDBJ databases">
        <authorList>
            <person name="Jiang L."/>
        </authorList>
    </citation>
    <scope>NUCLEOTIDE SEQUENCE [LARGE SCALE GENOMIC DNA]</scope>
    <source>
        <strain evidence="8 9">YIM 131853</strain>
    </source>
</reference>
<dbReference type="Proteomes" id="UP000309133">
    <property type="component" value="Unassembled WGS sequence"/>
</dbReference>
<accession>A0A4S4FR69</accession>
<feature type="compositionally biased region" description="Basic and acidic residues" evidence="7">
    <location>
        <begin position="264"/>
        <end position="278"/>
    </location>
</feature>
<evidence type="ECO:0000313" key="9">
    <source>
        <dbReference type="Proteomes" id="UP000309133"/>
    </source>
</evidence>
<evidence type="ECO:0000256" key="6">
    <source>
        <dbReference type="RuleBase" id="RU363076"/>
    </source>
</evidence>
<keyword evidence="3 6" id="KW-0812">Transmembrane</keyword>
<evidence type="ECO:0000256" key="3">
    <source>
        <dbReference type="ARBA" id="ARBA00022692"/>
    </source>
</evidence>
<feature type="transmembrane region" description="Helical" evidence="6">
    <location>
        <begin position="12"/>
        <end position="32"/>
    </location>
</feature>
<evidence type="ECO:0000256" key="1">
    <source>
        <dbReference type="ARBA" id="ARBA00004370"/>
    </source>
</evidence>
<dbReference type="InterPro" id="IPR002994">
    <property type="entry name" value="Surf1/Shy1"/>
</dbReference>
<evidence type="ECO:0000256" key="4">
    <source>
        <dbReference type="ARBA" id="ARBA00022989"/>
    </source>
</evidence>
<evidence type="ECO:0000256" key="2">
    <source>
        <dbReference type="ARBA" id="ARBA00007165"/>
    </source>
</evidence>
<dbReference type="AlphaFoldDB" id="A0A4S4FR69"/>
<feature type="transmembrane region" description="Helical" evidence="6">
    <location>
        <begin position="217"/>
        <end position="236"/>
    </location>
</feature>
<feature type="region of interest" description="Disordered" evidence="7">
    <location>
        <begin position="245"/>
        <end position="278"/>
    </location>
</feature>
<dbReference type="PANTHER" id="PTHR23427">
    <property type="entry name" value="SURFEIT LOCUS PROTEIN"/>
    <property type="match status" value="1"/>
</dbReference>
<dbReference type="PROSITE" id="PS50895">
    <property type="entry name" value="SURF1"/>
    <property type="match status" value="1"/>
</dbReference>
<dbReference type="CDD" id="cd06662">
    <property type="entry name" value="SURF1"/>
    <property type="match status" value="1"/>
</dbReference>
<keyword evidence="9" id="KW-1185">Reference proteome</keyword>
<dbReference type="PANTHER" id="PTHR23427:SF2">
    <property type="entry name" value="SURFEIT LOCUS PROTEIN 1"/>
    <property type="match status" value="1"/>
</dbReference>
<comment type="subcellular location">
    <subcellularLocation>
        <location evidence="6">Cell membrane</location>
        <topology evidence="6">Multi-pass membrane protein</topology>
    </subcellularLocation>
    <subcellularLocation>
        <location evidence="1">Membrane</location>
    </subcellularLocation>
</comment>
<dbReference type="OrthoDB" id="9807214at2"/>
<protein>
    <recommendedName>
        <fullName evidence="6">SURF1-like protein</fullName>
    </recommendedName>
</protein>
<dbReference type="EMBL" id="SSSM01000001">
    <property type="protein sequence ID" value="THG33123.1"/>
    <property type="molecule type" value="Genomic_DNA"/>
</dbReference>
<proteinExistence type="inferred from homology"/>
<dbReference type="GO" id="GO:0005886">
    <property type="term" value="C:plasma membrane"/>
    <property type="evidence" value="ECO:0007669"/>
    <property type="project" value="UniProtKB-SubCell"/>
</dbReference>
<sequence length="278" mass="30977">MNRWRFALTGRWLRYLALAVLFAVACAGLAWWQLERRAEKVAEDTRIEQNYDAEPIPLADALTGLTDYRVTEKWQPVAMTGTYETDQQLLVRNRPRSSQPGFEVLTPLRLADGSVFIVDRGWLPVESSALAPDSIPDPPSGQVSVVARLKPGEPTVPAGTTATGVLASIHLPTIATTLDQPTYTGAYGLLVSESPSVTEVPLPNFRPEIDEGPHLSYAFQWVIFAIIGFVGLGFAIRQEYRYRNADDPEEQERAAQRVRRRAAKRSDSDIEDALLEKR</sequence>
<comment type="caution">
    <text evidence="8">The sequence shown here is derived from an EMBL/GenBank/DDBJ whole genome shotgun (WGS) entry which is preliminary data.</text>
</comment>
<keyword evidence="6" id="KW-1003">Cell membrane</keyword>
<evidence type="ECO:0000313" key="8">
    <source>
        <dbReference type="EMBL" id="THG33123.1"/>
    </source>
</evidence>
<keyword evidence="5 6" id="KW-0472">Membrane</keyword>
<evidence type="ECO:0000256" key="5">
    <source>
        <dbReference type="ARBA" id="ARBA00023136"/>
    </source>
</evidence>
<name>A0A4S4FR69_9MICO</name>
<dbReference type="Pfam" id="PF02104">
    <property type="entry name" value="SURF1"/>
    <property type="match status" value="1"/>
</dbReference>
<organism evidence="8 9">
    <name type="scientific">Naasia lichenicola</name>
    <dbReference type="NCBI Taxonomy" id="2565933"/>
    <lineage>
        <taxon>Bacteria</taxon>
        <taxon>Bacillati</taxon>
        <taxon>Actinomycetota</taxon>
        <taxon>Actinomycetes</taxon>
        <taxon>Micrococcales</taxon>
        <taxon>Microbacteriaceae</taxon>
        <taxon>Naasia</taxon>
    </lineage>
</organism>
<evidence type="ECO:0000256" key="7">
    <source>
        <dbReference type="SAM" id="MobiDB-lite"/>
    </source>
</evidence>
<dbReference type="RefSeq" id="WP_136425904.1">
    <property type="nucleotide sequence ID" value="NZ_SSSM01000001.1"/>
</dbReference>
<keyword evidence="4 6" id="KW-1133">Transmembrane helix</keyword>
<comment type="similarity">
    <text evidence="2 6">Belongs to the SURF1 family.</text>
</comment>